<accession>A0A3P7KS32</accession>
<name>A0A3P7KS32_STRVU</name>
<protein>
    <recommendedName>
        <fullName evidence="1">N-acetyltransferase domain-containing protein</fullName>
    </recommendedName>
</protein>
<keyword evidence="3" id="KW-1185">Reference proteome</keyword>
<dbReference type="Gene3D" id="3.40.630.30">
    <property type="match status" value="1"/>
</dbReference>
<evidence type="ECO:0000313" key="2">
    <source>
        <dbReference type="EMBL" id="VDM70052.1"/>
    </source>
</evidence>
<reference evidence="2 3" key="1">
    <citation type="submission" date="2018-11" db="EMBL/GenBank/DDBJ databases">
        <authorList>
            <consortium name="Pathogen Informatics"/>
        </authorList>
    </citation>
    <scope>NUCLEOTIDE SEQUENCE [LARGE SCALE GENOMIC DNA]</scope>
</reference>
<gene>
    <name evidence="2" type="ORF">SVUK_LOCUS5050</name>
</gene>
<dbReference type="InterPro" id="IPR000182">
    <property type="entry name" value="GNAT_dom"/>
</dbReference>
<dbReference type="Pfam" id="PF00583">
    <property type="entry name" value="Acetyltransf_1"/>
    <property type="match status" value="1"/>
</dbReference>
<proteinExistence type="predicted"/>
<dbReference type="SUPFAM" id="SSF55729">
    <property type="entry name" value="Acyl-CoA N-acyltransferases (Nat)"/>
    <property type="match status" value="1"/>
</dbReference>
<organism evidence="2 3">
    <name type="scientific">Strongylus vulgaris</name>
    <name type="common">Blood worm</name>
    <dbReference type="NCBI Taxonomy" id="40348"/>
    <lineage>
        <taxon>Eukaryota</taxon>
        <taxon>Metazoa</taxon>
        <taxon>Ecdysozoa</taxon>
        <taxon>Nematoda</taxon>
        <taxon>Chromadorea</taxon>
        <taxon>Rhabditida</taxon>
        <taxon>Rhabditina</taxon>
        <taxon>Rhabditomorpha</taxon>
        <taxon>Strongyloidea</taxon>
        <taxon>Strongylidae</taxon>
        <taxon>Strongylus</taxon>
    </lineage>
</organism>
<dbReference type="GO" id="GO:0016747">
    <property type="term" value="F:acyltransferase activity, transferring groups other than amino-acyl groups"/>
    <property type="evidence" value="ECO:0007669"/>
    <property type="project" value="InterPro"/>
</dbReference>
<dbReference type="EMBL" id="UYYB01014538">
    <property type="protein sequence ID" value="VDM70052.1"/>
    <property type="molecule type" value="Genomic_DNA"/>
</dbReference>
<dbReference type="OrthoDB" id="5828078at2759"/>
<dbReference type="AlphaFoldDB" id="A0A3P7KS32"/>
<evidence type="ECO:0000259" key="1">
    <source>
        <dbReference type="Pfam" id="PF00583"/>
    </source>
</evidence>
<dbReference type="Proteomes" id="UP000270094">
    <property type="component" value="Unassembled WGS sequence"/>
</dbReference>
<sequence>MNTAVISNFIYRRATMDDYDVFFNIMLDAYTNTEPIAKALKVTKDEASSFINSFLPHYLPQGYSLIMEYDGEVIGAALLQCVDRPNPIYSSGPDPDLPPKTFLIETIAHKLTGNFWDMLPSHFTRCVHALYLAVIPSWHFRGAASALTAAALRMSRDVGADVAFAELLSNHFSAVSMMVPIE</sequence>
<feature type="domain" description="N-acetyltransferase" evidence="1">
    <location>
        <begin position="57"/>
        <end position="174"/>
    </location>
</feature>
<evidence type="ECO:0000313" key="3">
    <source>
        <dbReference type="Proteomes" id="UP000270094"/>
    </source>
</evidence>
<dbReference type="InterPro" id="IPR016181">
    <property type="entry name" value="Acyl_CoA_acyltransferase"/>
</dbReference>